<dbReference type="Gene3D" id="3.30.565.10">
    <property type="entry name" value="Histidine kinase-like ATPase, C-terminal domain"/>
    <property type="match status" value="1"/>
</dbReference>
<organism evidence="14 15">
    <name type="scientific">Nocardioides anomalus</name>
    <dbReference type="NCBI Taxonomy" id="2712223"/>
    <lineage>
        <taxon>Bacteria</taxon>
        <taxon>Bacillati</taxon>
        <taxon>Actinomycetota</taxon>
        <taxon>Actinomycetes</taxon>
        <taxon>Propionibacteriales</taxon>
        <taxon>Nocardioidaceae</taxon>
        <taxon>Nocardioides</taxon>
    </lineage>
</organism>
<dbReference type="PROSITE" id="PS50885">
    <property type="entry name" value="HAMP"/>
    <property type="match status" value="1"/>
</dbReference>
<dbReference type="Gene3D" id="1.10.287.130">
    <property type="match status" value="1"/>
</dbReference>
<dbReference type="PRINTS" id="PR00344">
    <property type="entry name" value="BCTRLSENSOR"/>
</dbReference>
<dbReference type="SUPFAM" id="SSF55874">
    <property type="entry name" value="ATPase domain of HSP90 chaperone/DNA topoisomerase II/histidine kinase"/>
    <property type="match status" value="1"/>
</dbReference>
<evidence type="ECO:0000256" key="10">
    <source>
        <dbReference type="ARBA" id="ARBA00023136"/>
    </source>
</evidence>
<evidence type="ECO:0000259" key="13">
    <source>
        <dbReference type="PROSITE" id="PS50885"/>
    </source>
</evidence>
<dbReference type="InterPro" id="IPR036097">
    <property type="entry name" value="HisK_dim/P_sf"/>
</dbReference>
<dbReference type="EMBL" id="CP049257">
    <property type="protein sequence ID" value="QIG43649.1"/>
    <property type="molecule type" value="Genomic_DNA"/>
</dbReference>
<keyword evidence="4" id="KW-0597">Phosphoprotein</keyword>
<dbReference type="SMART" id="SM00387">
    <property type="entry name" value="HATPase_c"/>
    <property type="match status" value="1"/>
</dbReference>
<dbReference type="InterPro" id="IPR003594">
    <property type="entry name" value="HATPase_dom"/>
</dbReference>
<dbReference type="EC" id="2.7.13.3" evidence="3"/>
<keyword evidence="9" id="KW-0902">Two-component regulatory system</keyword>
<dbReference type="InterPro" id="IPR050428">
    <property type="entry name" value="TCS_sensor_his_kinase"/>
</dbReference>
<evidence type="ECO:0000256" key="1">
    <source>
        <dbReference type="ARBA" id="ARBA00000085"/>
    </source>
</evidence>
<dbReference type="PANTHER" id="PTHR45436">
    <property type="entry name" value="SENSOR HISTIDINE KINASE YKOH"/>
    <property type="match status" value="1"/>
</dbReference>
<evidence type="ECO:0000256" key="7">
    <source>
        <dbReference type="ARBA" id="ARBA00022777"/>
    </source>
</evidence>
<feature type="domain" description="Histidine kinase" evidence="12">
    <location>
        <begin position="250"/>
        <end position="450"/>
    </location>
</feature>
<keyword evidence="15" id="KW-1185">Reference proteome</keyword>
<dbReference type="SUPFAM" id="SSF158472">
    <property type="entry name" value="HAMP domain-like"/>
    <property type="match status" value="1"/>
</dbReference>
<keyword evidence="7 14" id="KW-0418">Kinase</keyword>
<dbReference type="KEGG" id="nano:G5V58_13560"/>
<evidence type="ECO:0000313" key="15">
    <source>
        <dbReference type="Proteomes" id="UP000502996"/>
    </source>
</evidence>
<sequence length="450" mass="47379">MDVEDGGGRVATGLRRLAPRSFRGKIVLTTVALMAAAMLVAGFGLQLVLAWTAQRDIRQVLADRSEATVKVIQQASGDRLIIPPDTLEPGMQVFDADGRLVAGSVEHDVRDTARDLATTDLPRTVDGPSDEERLLGTPFTTPSGEDGVLVVSQETAPYERSEFYALLATIVLGVLVTAGAAVIALRVTKQALRPVTQMAQRASEWSEHDLTHRFALGPPHDELGELGATLDLLLDRVASAILSEQRLTSELAHELRTPLTAIQGSADLALLRGVDDEDARQEFEQISASAREMAGVIATLLDIARDGTAAGRDQTCLVAEVAPALQAAVGGRAVVEDRTAASSARIAAPAALVVRAVSPVVDNAVRHARGRVVLDAVDHPDHVLLAVADDGEGVSPDVREHLFEPGVTHGAGGAGLGLGIARRVARSFGGDITLAPSSTGARFEVTLPRR</sequence>
<evidence type="ECO:0000256" key="11">
    <source>
        <dbReference type="SAM" id="Phobius"/>
    </source>
</evidence>
<evidence type="ECO:0000256" key="5">
    <source>
        <dbReference type="ARBA" id="ARBA00022679"/>
    </source>
</evidence>
<protein>
    <recommendedName>
        <fullName evidence="3">histidine kinase</fullName>
        <ecNumber evidence="3">2.7.13.3</ecNumber>
    </recommendedName>
</protein>
<gene>
    <name evidence="14" type="ORF">G5V58_13560</name>
</gene>
<dbReference type="RefSeq" id="WP_165233559.1">
    <property type="nucleotide sequence ID" value="NZ_CP049257.1"/>
</dbReference>
<dbReference type="Proteomes" id="UP000502996">
    <property type="component" value="Chromosome"/>
</dbReference>
<accession>A0A6G6WEL1</accession>
<evidence type="ECO:0000256" key="8">
    <source>
        <dbReference type="ARBA" id="ARBA00022989"/>
    </source>
</evidence>
<dbReference type="SUPFAM" id="SSF47384">
    <property type="entry name" value="Homodimeric domain of signal transducing histidine kinase"/>
    <property type="match status" value="1"/>
</dbReference>
<dbReference type="GO" id="GO:0005886">
    <property type="term" value="C:plasma membrane"/>
    <property type="evidence" value="ECO:0007669"/>
    <property type="project" value="UniProtKB-SubCell"/>
</dbReference>
<reference evidence="14 15" key="1">
    <citation type="submission" date="2020-02" db="EMBL/GenBank/DDBJ databases">
        <title>Full genome sequence of Nocardioides sp. R-3366.</title>
        <authorList>
            <person name="Im W.-T."/>
        </authorList>
    </citation>
    <scope>NUCLEOTIDE SEQUENCE [LARGE SCALE GENOMIC DNA]</scope>
    <source>
        <strain evidence="14 15">R-3366</strain>
    </source>
</reference>
<dbReference type="InterPro" id="IPR005467">
    <property type="entry name" value="His_kinase_dom"/>
</dbReference>
<evidence type="ECO:0000256" key="9">
    <source>
        <dbReference type="ARBA" id="ARBA00023012"/>
    </source>
</evidence>
<evidence type="ECO:0000256" key="3">
    <source>
        <dbReference type="ARBA" id="ARBA00012438"/>
    </source>
</evidence>
<proteinExistence type="predicted"/>
<feature type="domain" description="HAMP" evidence="13">
    <location>
        <begin position="189"/>
        <end position="242"/>
    </location>
</feature>
<evidence type="ECO:0000259" key="12">
    <source>
        <dbReference type="PROSITE" id="PS50109"/>
    </source>
</evidence>
<feature type="transmembrane region" description="Helical" evidence="11">
    <location>
        <begin position="163"/>
        <end position="185"/>
    </location>
</feature>
<dbReference type="Pfam" id="PF02518">
    <property type="entry name" value="HATPase_c"/>
    <property type="match status" value="1"/>
</dbReference>
<dbReference type="InterPro" id="IPR003661">
    <property type="entry name" value="HisK_dim/P_dom"/>
</dbReference>
<dbReference type="InterPro" id="IPR004358">
    <property type="entry name" value="Sig_transdc_His_kin-like_C"/>
</dbReference>
<dbReference type="GO" id="GO:0000155">
    <property type="term" value="F:phosphorelay sensor kinase activity"/>
    <property type="evidence" value="ECO:0007669"/>
    <property type="project" value="InterPro"/>
</dbReference>
<comment type="catalytic activity">
    <reaction evidence="1">
        <text>ATP + protein L-histidine = ADP + protein N-phospho-L-histidine.</text>
        <dbReference type="EC" id="2.7.13.3"/>
    </reaction>
</comment>
<dbReference type="InterPro" id="IPR003660">
    <property type="entry name" value="HAMP_dom"/>
</dbReference>
<evidence type="ECO:0000313" key="14">
    <source>
        <dbReference type="EMBL" id="QIG43649.1"/>
    </source>
</evidence>
<dbReference type="PROSITE" id="PS50109">
    <property type="entry name" value="HIS_KIN"/>
    <property type="match status" value="1"/>
</dbReference>
<dbReference type="CDD" id="cd00082">
    <property type="entry name" value="HisKA"/>
    <property type="match status" value="1"/>
</dbReference>
<keyword evidence="10 11" id="KW-0472">Membrane</keyword>
<dbReference type="Gene3D" id="6.10.340.10">
    <property type="match status" value="1"/>
</dbReference>
<evidence type="ECO:0000256" key="4">
    <source>
        <dbReference type="ARBA" id="ARBA00022553"/>
    </source>
</evidence>
<evidence type="ECO:0000256" key="6">
    <source>
        <dbReference type="ARBA" id="ARBA00022692"/>
    </source>
</evidence>
<keyword evidence="6 11" id="KW-0812">Transmembrane</keyword>
<dbReference type="SMART" id="SM00304">
    <property type="entry name" value="HAMP"/>
    <property type="match status" value="1"/>
</dbReference>
<feature type="transmembrane region" description="Helical" evidence="11">
    <location>
        <begin position="26"/>
        <end position="51"/>
    </location>
</feature>
<comment type="subcellular location">
    <subcellularLocation>
        <location evidence="2">Cell membrane</location>
    </subcellularLocation>
</comment>
<keyword evidence="8 11" id="KW-1133">Transmembrane helix</keyword>
<dbReference type="Pfam" id="PF00512">
    <property type="entry name" value="HisKA"/>
    <property type="match status" value="1"/>
</dbReference>
<dbReference type="PANTHER" id="PTHR45436:SF5">
    <property type="entry name" value="SENSOR HISTIDINE KINASE TRCS"/>
    <property type="match status" value="1"/>
</dbReference>
<dbReference type="InterPro" id="IPR036890">
    <property type="entry name" value="HATPase_C_sf"/>
</dbReference>
<evidence type="ECO:0000256" key="2">
    <source>
        <dbReference type="ARBA" id="ARBA00004236"/>
    </source>
</evidence>
<dbReference type="Pfam" id="PF00672">
    <property type="entry name" value="HAMP"/>
    <property type="match status" value="1"/>
</dbReference>
<name>A0A6G6WEL1_9ACTN</name>
<keyword evidence="5" id="KW-0808">Transferase</keyword>
<dbReference type="SMART" id="SM00388">
    <property type="entry name" value="HisKA"/>
    <property type="match status" value="1"/>
</dbReference>
<dbReference type="AlphaFoldDB" id="A0A6G6WEL1"/>